<dbReference type="Proteomes" id="UP000256310">
    <property type="component" value="Unassembled WGS sequence"/>
</dbReference>
<name>A0A3D9FGI1_9SPHN</name>
<dbReference type="InterPro" id="IPR012910">
    <property type="entry name" value="Plug_dom"/>
</dbReference>
<dbReference type="Pfam" id="PF00593">
    <property type="entry name" value="TonB_dep_Rec_b-barrel"/>
    <property type="match status" value="1"/>
</dbReference>
<feature type="signal peptide" evidence="15">
    <location>
        <begin position="1"/>
        <end position="21"/>
    </location>
</feature>
<dbReference type="InterPro" id="IPR036942">
    <property type="entry name" value="Beta-barrel_TonB_sf"/>
</dbReference>
<keyword evidence="7" id="KW-0408">Iron</keyword>
<dbReference type="InterPro" id="IPR000531">
    <property type="entry name" value="Beta-barrel_TonB"/>
</dbReference>
<evidence type="ECO:0000256" key="1">
    <source>
        <dbReference type="ARBA" id="ARBA00004571"/>
    </source>
</evidence>
<dbReference type="InterPro" id="IPR039426">
    <property type="entry name" value="TonB-dep_rcpt-like"/>
</dbReference>
<evidence type="ECO:0000256" key="10">
    <source>
        <dbReference type="ARBA" id="ARBA00023136"/>
    </source>
</evidence>
<keyword evidence="4" id="KW-0410">Iron transport</keyword>
<dbReference type="RefSeq" id="WP_245953789.1">
    <property type="nucleotide sequence ID" value="NZ_QRDP01000004.1"/>
</dbReference>
<evidence type="ECO:0000256" key="7">
    <source>
        <dbReference type="ARBA" id="ARBA00023004"/>
    </source>
</evidence>
<dbReference type="Pfam" id="PF07715">
    <property type="entry name" value="Plug"/>
    <property type="match status" value="1"/>
</dbReference>
<feature type="domain" description="TonB-dependent receptor-like beta-barrel" evidence="16">
    <location>
        <begin position="346"/>
        <end position="805"/>
    </location>
</feature>
<keyword evidence="2 12" id="KW-0813">Transport</keyword>
<keyword evidence="5 12" id="KW-0812">Transmembrane</keyword>
<comment type="subcellular location">
    <subcellularLocation>
        <location evidence="1 12">Cell outer membrane</location>
        <topology evidence="1 12">Multi-pass membrane protein</topology>
    </subcellularLocation>
</comment>
<keyword evidence="11 12" id="KW-0998">Cell outer membrane</keyword>
<evidence type="ECO:0000256" key="3">
    <source>
        <dbReference type="ARBA" id="ARBA00022452"/>
    </source>
</evidence>
<feature type="chain" id="PRO_5017665244" evidence="15">
    <location>
        <begin position="22"/>
        <end position="842"/>
    </location>
</feature>
<dbReference type="InterPro" id="IPR010917">
    <property type="entry name" value="TonB_rcpt_CS"/>
</dbReference>
<comment type="caution">
    <text evidence="18">The sequence shown here is derived from an EMBL/GenBank/DDBJ whole genome shotgun (WGS) entry which is preliminary data.</text>
</comment>
<feature type="short sequence motif" description="TonB C-terminal box" evidence="13">
    <location>
        <begin position="825"/>
        <end position="842"/>
    </location>
</feature>
<protein>
    <submittedName>
        <fullName evidence="18">Outer membrane receptor protein involved in Fe transport</fullName>
    </submittedName>
</protein>
<keyword evidence="6 15" id="KW-0732">Signal</keyword>
<keyword evidence="19" id="KW-1185">Reference proteome</keyword>
<evidence type="ECO:0000259" key="16">
    <source>
        <dbReference type="Pfam" id="PF00593"/>
    </source>
</evidence>
<keyword evidence="9 14" id="KW-0798">TonB box</keyword>
<dbReference type="PROSITE" id="PS52016">
    <property type="entry name" value="TONB_DEPENDENT_REC_3"/>
    <property type="match status" value="1"/>
</dbReference>
<evidence type="ECO:0000259" key="17">
    <source>
        <dbReference type="Pfam" id="PF07715"/>
    </source>
</evidence>
<accession>A0A3D9FGI1</accession>
<keyword evidence="10 12" id="KW-0472">Membrane</keyword>
<comment type="similarity">
    <text evidence="12 14">Belongs to the TonB-dependent receptor family.</text>
</comment>
<dbReference type="PROSITE" id="PS01156">
    <property type="entry name" value="TONB_DEPENDENT_REC_2"/>
    <property type="match status" value="1"/>
</dbReference>
<dbReference type="GO" id="GO:0009279">
    <property type="term" value="C:cell outer membrane"/>
    <property type="evidence" value="ECO:0007669"/>
    <property type="project" value="UniProtKB-SubCell"/>
</dbReference>
<evidence type="ECO:0000256" key="14">
    <source>
        <dbReference type="RuleBase" id="RU003357"/>
    </source>
</evidence>
<evidence type="ECO:0000256" key="4">
    <source>
        <dbReference type="ARBA" id="ARBA00022496"/>
    </source>
</evidence>
<reference evidence="18 19" key="1">
    <citation type="submission" date="2018-07" db="EMBL/GenBank/DDBJ databases">
        <title>Genomic Encyclopedia of Type Strains, Phase IV (KMG-IV): sequencing the most valuable type-strain genomes for metagenomic binning, comparative biology and taxonomic classification.</title>
        <authorList>
            <person name="Goeker M."/>
        </authorList>
    </citation>
    <scope>NUCLEOTIDE SEQUENCE [LARGE SCALE GENOMIC DNA]</scope>
    <source>
        <strain evidence="18 19">DSM 26725</strain>
    </source>
</reference>
<evidence type="ECO:0000256" key="12">
    <source>
        <dbReference type="PROSITE-ProRule" id="PRU01360"/>
    </source>
</evidence>
<evidence type="ECO:0000256" key="6">
    <source>
        <dbReference type="ARBA" id="ARBA00022729"/>
    </source>
</evidence>
<evidence type="ECO:0000256" key="15">
    <source>
        <dbReference type="SAM" id="SignalP"/>
    </source>
</evidence>
<organism evidence="18 19">
    <name type="scientific">Parasphingopyxis lamellibrachiae</name>
    <dbReference type="NCBI Taxonomy" id="680125"/>
    <lineage>
        <taxon>Bacteria</taxon>
        <taxon>Pseudomonadati</taxon>
        <taxon>Pseudomonadota</taxon>
        <taxon>Alphaproteobacteria</taxon>
        <taxon>Sphingomonadales</taxon>
        <taxon>Sphingomonadaceae</taxon>
        <taxon>Parasphingopyxis</taxon>
    </lineage>
</organism>
<evidence type="ECO:0000256" key="2">
    <source>
        <dbReference type="ARBA" id="ARBA00022448"/>
    </source>
</evidence>
<dbReference type="GO" id="GO:0006826">
    <property type="term" value="P:iron ion transport"/>
    <property type="evidence" value="ECO:0007669"/>
    <property type="project" value="UniProtKB-KW"/>
</dbReference>
<keyword evidence="18" id="KW-0675">Receptor</keyword>
<dbReference type="EMBL" id="QRDP01000004">
    <property type="protein sequence ID" value="RED16883.1"/>
    <property type="molecule type" value="Genomic_DNA"/>
</dbReference>
<dbReference type="PANTHER" id="PTHR32552">
    <property type="entry name" value="FERRICHROME IRON RECEPTOR-RELATED"/>
    <property type="match status" value="1"/>
</dbReference>
<dbReference type="SUPFAM" id="SSF56935">
    <property type="entry name" value="Porins"/>
    <property type="match status" value="1"/>
</dbReference>
<evidence type="ECO:0000256" key="11">
    <source>
        <dbReference type="ARBA" id="ARBA00023237"/>
    </source>
</evidence>
<evidence type="ECO:0000313" key="18">
    <source>
        <dbReference type="EMBL" id="RED16883.1"/>
    </source>
</evidence>
<keyword evidence="3 12" id="KW-1134">Transmembrane beta strand</keyword>
<evidence type="ECO:0000313" key="19">
    <source>
        <dbReference type="Proteomes" id="UP000256310"/>
    </source>
</evidence>
<dbReference type="AlphaFoldDB" id="A0A3D9FGI1"/>
<feature type="domain" description="TonB-dependent receptor plug" evidence="17">
    <location>
        <begin position="57"/>
        <end position="166"/>
    </location>
</feature>
<evidence type="ECO:0000256" key="5">
    <source>
        <dbReference type="ARBA" id="ARBA00022692"/>
    </source>
</evidence>
<dbReference type="PANTHER" id="PTHR32552:SF81">
    <property type="entry name" value="TONB-DEPENDENT OUTER MEMBRANE RECEPTOR"/>
    <property type="match status" value="1"/>
</dbReference>
<sequence>MKKSILLASAAAIFAAAPVHAQTESPQTDPAPAATAEEGNFDTNIILVTATRRAEDVQSVPISVSVISGDLVQNAGVDDIRDFSQLAPSLVATTGQSSSNATALSIRGIGTAGDNPGFEPAVGVFIDGVYRARAGVALSELPPVERVEILRGPQGTLFGRNTSAGALSVTTQMPEFDLGGFVEGSYGNFDAFELRGGITGPVNDMIALRLDGIYRQRDGYITDVNSGRDINTIDRYAVRGQGLFENERLTIRIIADYADTDEECCGAVNLVSGPTAGALNLIAGLAGNTGVATGDPEDRIMGITPGRNYNEAVEEWGISAQIDYEFDAFTLTSITAFRDWRSLRNQDIDYSGADRAYRDGYRTGLEDFTQEIRLQGTAFDDRLDWLVGAFYLNETLTLRDTVRFGTQANQYVDALFAFDPAAGFEFFDSFGPSVPEFGQVLLATNPQLAAAAAQNPALFALFNTPLPGNPAGSGQQADNYTVDTEAIALFTHNVIDITDELSLTLGLRWNHEEKDITASLNANVPACGFFADPATAPYSNLILANVPAAFLLACNPTVNSEFNGNYSGGFSDDEFTGTVRLAYQINPDVLVYAAYDRGYKSGGYNLDRAGFDTVLLGGNGPQLTDLQFEAETVDAYEIGLKTNWGREFTFNVAAFYQDFTNYQQLVFSGTSFFVQNVEQTISKGFEIDATIRPVRDLTFQLGYALTDAGFDPSSNLTGTPLAGAEGLQLVNVPRHTLTGAATWTPALTNGLDGLLHVDARFNSSTATSAAGRGITDNEPYGIINARIGLVSSDESWRLEFFVENLLDTYYNVQTFAVPEQTGTFAGYPGAPRLYGISARFGF</sequence>
<dbReference type="Gene3D" id="2.40.170.20">
    <property type="entry name" value="TonB-dependent receptor, beta-barrel domain"/>
    <property type="match status" value="2"/>
</dbReference>
<proteinExistence type="inferred from homology"/>
<gene>
    <name evidence="18" type="ORF">DFR46_1916</name>
</gene>
<evidence type="ECO:0000256" key="8">
    <source>
        <dbReference type="ARBA" id="ARBA00023065"/>
    </source>
</evidence>
<evidence type="ECO:0000256" key="9">
    <source>
        <dbReference type="ARBA" id="ARBA00023077"/>
    </source>
</evidence>
<keyword evidence="8" id="KW-0406">Ion transport</keyword>
<evidence type="ECO:0000256" key="13">
    <source>
        <dbReference type="PROSITE-ProRule" id="PRU10144"/>
    </source>
</evidence>